<evidence type="ECO:0000313" key="3">
    <source>
        <dbReference type="Proteomes" id="UP000000422"/>
    </source>
</evidence>
<accession>Q7MRM9</accession>
<gene>
    <name evidence="2" type="ordered locus">WS1190</name>
</gene>
<feature type="domain" description="Hemerythrin-like" evidence="1">
    <location>
        <begin position="6"/>
        <end position="126"/>
    </location>
</feature>
<dbReference type="PANTHER" id="PTHR39966">
    <property type="entry name" value="BLL2471 PROTEIN-RELATED"/>
    <property type="match status" value="1"/>
</dbReference>
<dbReference type="Pfam" id="PF01814">
    <property type="entry name" value="Hemerythrin"/>
    <property type="match status" value="1"/>
</dbReference>
<dbReference type="GO" id="GO:0005886">
    <property type="term" value="C:plasma membrane"/>
    <property type="evidence" value="ECO:0007669"/>
    <property type="project" value="TreeGrafter"/>
</dbReference>
<dbReference type="Proteomes" id="UP000000422">
    <property type="component" value="Chromosome"/>
</dbReference>
<dbReference type="RefSeq" id="WP_011139062.1">
    <property type="nucleotide sequence ID" value="NC_005090.1"/>
</dbReference>
<dbReference type="STRING" id="273121.WS1190"/>
<dbReference type="EMBL" id="BX571660">
    <property type="protein sequence ID" value="CAE10274.1"/>
    <property type="molecule type" value="Genomic_DNA"/>
</dbReference>
<name>Q7MRM9_WOLSU</name>
<dbReference type="Gene3D" id="1.20.120.520">
    <property type="entry name" value="nmb1532 protein domain like"/>
    <property type="match status" value="1"/>
</dbReference>
<dbReference type="HOGENOM" id="CLU_127112_0_0_7"/>
<dbReference type="eggNOG" id="COG5592">
    <property type="taxonomic scope" value="Bacteria"/>
</dbReference>
<dbReference type="PANTHER" id="PTHR39966:SF3">
    <property type="entry name" value="DUF438 DOMAIN-CONTAINING PROTEIN"/>
    <property type="match status" value="1"/>
</dbReference>
<evidence type="ECO:0000259" key="1">
    <source>
        <dbReference type="Pfam" id="PF01814"/>
    </source>
</evidence>
<protein>
    <recommendedName>
        <fullName evidence="1">Hemerythrin-like domain-containing protein</fullName>
    </recommendedName>
</protein>
<dbReference type="AlphaFoldDB" id="Q7MRM9"/>
<dbReference type="KEGG" id="wsu:WS1190"/>
<evidence type="ECO:0000313" key="2">
    <source>
        <dbReference type="EMBL" id="CAE10274.1"/>
    </source>
</evidence>
<dbReference type="InterPro" id="IPR012312">
    <property type="entry name" value="Hemerythrin-like"/>
</dbReference>
<proteinExistence type="predicted"/>
<reference evidence="2 3" key="1">
    <citation type="journal article" date="2003" name="Proc. Natl. Acad. Sci. U.S.A.">
        <title>Complete genome sequence and analysis of Wolinella succinogenes.</title>
        <authorList>
            <person name="Baar C."/>
            <person name="Eppinger M."/>
            <person name="Raddatz G."/>
            <person name="Simon JM."/>
            <person name="Lanz C."/>
            <person name="Klimmek O."/>
            <person name="Nandakumar R."/>
            <person name="Gross R."/>
            <person name="Rosinus A."/>
            <person name="Keller H."/>
            <person name="Jagtap P."/>
            <person name="Linke B."/>
            <person name="Meyer F."/>
            <person name="Lederer H."/>
            <person name="Schuster S.C."/>
        </authorList>
    </citation>
    <scope>NUCLEOTIDE SEQUENCE [LARGE SCALE GENOMIC DNA]</scope>
    <source>
        <strain evidence="3">ATCC 29543 / DSM 1740 / CCUG 13145 / JCM 31913 / LMG 7466 / NCTC 11488 / FDC 602W</strain>
    </source>
</reference>
<keyword evidence="3" id="KW-1185">Reference proteome</keyword>
<organism evidence="3">
    <name type="scientific">Wolinella succinogenes (strain ATCC 29543 / DSM 1740 / CCUG 13145 / JCM 31913 / LMG 7466 / NCTC 11488 / FDC 602W)</name>
    <name type="common">Vibrio succinogenes</name>
    <dbReference type="NCBI Taxonomy" id="273121"/>
    <lineage>
        <taxon>Bacteria</taxon>
        <taxon>Pseudomonadati</taxon>
        <taxon>Campylobacterota</taxon>
        <taxon>Epsilonproteobacteria</taxon>
        <taxon>Campylobacterales</taxon>
        <taxon>Helicobacteraceae</taxon>
        <taxon>Wolinella</taxon>
    </lineage>
</organism>
<sequence>MTTIKTYLTQDHRECDKLFSDLENHVAQKEWNEAKALFEPFEKAMIRHFEIEEQVIFPAFEQKTGFVGGPTRVMTMEHQQMRGVIEGMKGALKEQDRNRFLGLSETLMILLQQHNMKEEQMLYNMIEMHLKEENDDLMKEVVNR</sequence>